<evidence type="ECO:0000313" key="2">
    <source>
        <dbReference type="EMBL" id="ELA41516.1"/>
    </source>
</evidence>
<keyword evidence="3" id="KW-1185">Reference proteome</keyword>
<dbReference type="HOGENOM" id="CLU_1504602_0_0_1"/>
<protein>
    <submittedName>
        <fullName evidence="2">Uncharacterized protein</fullName>
    </submittedName>
</protein>
<name>L2GKY4_VITCO</name>
<organism evidence="2 3">
    <name type="scientific">Vittaforma corneae (strain ATCC 50505)</name>
    <name type="common">Microsporidian parasite</name>
    <name type="synonym">Nosema corneum</name>
    <dbReference type="NCBI Taxonomy" id="993615"/>
    <lineage>
        <taxon>Eukaryota</taxon>
        <taxon>Fungi</taxon>
        <taxon>Fungi incertae sedis</taxon>
        <taxon>Microsporidia</taxon>
        <taxon>Nosematidae</taxon>
        <taxon>Vittaforma</taxon>
    </lineage>
</organism>
<feature type="transmembrane region" description="Helical" evidence="1">
    <location>
        <begin position="57"/>
        <end position="76"/>
    </location>
</feature>
<reference evidence="3" key="1">
    <citation type="submission" date="2011-05" db="EMBL/GenBank/DDBJ databases">
        <title>The genome sequence of Vittaforma corneae strain ATCC 50505.</title>
        <authorList>
            <consortium name="The Broad Institute Genome Sequencing Platform"/>
            <person name="Cuomo C."/>
            <person name="Didier E."/>
            <person name="Bowers L."/>
            <person name="Young S.K."/>
            <person name="Zeng Q."/>
            <person name="Gargeya S."/>
            <person name="Fitzgerald M."/>
            <person name="Haas B."/>
            <person name="Abouelleil A."/>
            <person name="Alvarado L."/>
            <person name="Arachchi H.M."/>
            <person name="Berlin A."/>
            <person name="Chapman S.B."/>
            <person name="Gearin G."/>
            <person name="Goldberg J."/>
            <person name="Griggs A."/>
            <person name="Gujja S."/>
            <person name="Hansen M."/>
            <person name="Heiman D."/>
            <person name="Howarth C."/>
            <person name="Larimer J."/>
            <person name="Lui A."/>
            <person name="MacDonald P.J.P."/>
            <person name="McCowen C."/>
            <person name="Montmayeur A."/>
            <person name="Murphy C."/>
            <person name="Neiman D."/>
            <person name="Pearson M."/>
            <person name="Priest M."/>
            <person name="Roberts A."/>
            <person name="Saif S."/>
            <person name="Shea T."/>
            <person name="Sisk P."/>
            <person name="Stolte C."/>
            <person name="Sykes S."/>
            <person name="Wortman J."/>
            <person name="Nusbaum C."/>
            <person name="Birren B."/>
        </authorList>
    </citation>
    <scope>NUCLEOTIDE SEQUENCE [LARGE SCALE GENOMIC DNA]</scope>
    <source>
        <strain evidence="3">ATCC 50505</strain>
    </source>
</reference>
<feature type="transmembrane region" description="Helical" evidence="1">
    <location>
        <begin position="12"/>
        <end position="37"/>
    </location>
</feature>
<evidence type="ECO:0000313" key="3">
    <source>
        <dbReference type="Proteomes" id="UP000011082"/>
    </source>
</evidence>
<dbReference type="InParanoid" id="L2GKY4"/>
<dbReference type="Proteomes" id="UP000011082">
    <property type="component" value="Unassembled WGS sequence"/>
</dbReference>
<dbReference type="VEuPathDB" id="MicrosporidiaDB:VICG_01500"/>
<accession>L2GKY4</accession>
<sequence length="179" mass="20497">MRKSLKNLTGNAVKMACAPCMSHIFFFWFRLVAFTMIKVVSDNTVSKKHSLRESFGDFIYLAQFNICQLYLALKALSVSNIIAYLLAVALMFHNAVLSIFVDAYTGLTCQAKYQIILSIISSSFVVEGFYSLYTSYSRKYEFEFQLFKKIGFDEAINCAYAIRKCLETFGGLNFFVHFQ</sequence>
<keyword evidence="1" id="KW-0472">Membrane</keyword>
<dbReference type="EMBL" id="JH370143">
    <property type="protein sequence ID" value="ELA41516.1"/>
    <property type="molecule type" value="Genomic_DNA"/>
</dbReference>
<feature type="transmembrane region" description="Helical" evidence="1">
    <location>
        <begin position="113"/>
        <end position="133"/>
    </location>
</feature>
<proteinExistence type="predicted"/>
<feature type="transmembrane region" description="Helical" evidence="1">
    <location>
        <begin position="81"/>
        <end position="101"/>
    </location>
</feature>
<dbReference type="GeneID" id="19882211"/>
<evidence type="ECO:0000256" key="1">
    <source>
        <dbReference type="SAM" id="Phobius"/>
    </source>
</evidence>
<keyword evidence="1" id="KW-0812">Transmembrane</keyword>
<dbReference type="AlphaFoldDB" id="L2GKY4"/>
<keyword evidence="1" id="KW-1133">Transmembrane helix</keyword>
<dbReference type="RefSeq" id="XP_007604946.1">
    <property type="nucleotide sequence ID" value="XM_007604884.1"/>
</dbReference>
<gene>
    <name evidence="2" type="ORF">VICG_01500</name>
</gene>